<comment type="caution">
    <text evidence="1">The sequence shown here is derived from an EMBL/GenBank/DDBJ whole genome shotgun (WGS) entry which is preliminary data.</text>
</comment>
<sequence length="232" mass="25714">MTIDLESVKETAIAAQEVAKTASNAIEASRELGGFVSKFISAPLEQCTGILEDKLRFMRWERRVRLMAKAEELMKQQALSGPDIPIPLKNAIPFLEHASLEENDTLQDMWAQLLVNGTHSQTGISLDRSFIEILSQLSVLEASILNEIYSLPFEEVRHSGVITSDLPDSVSVDNNESDKKLTEPNHAVKMALSNLARLGCLKFGMTWGGGESFTRINPTLMGYEFIKACTKQ</sequence>
<evidence type="ECO:0000313" key="2">
    <source>
        <dbReference type="Proteomes" id="UP000664056"/>
    </source>
</evidence>
<organism evidence="1 2">
    <name type="scientific">Vibrio vulnificus</name>
    <dbReference type="NCBI Taxonomy" id="672"/>
    <lineage>
        <taxon>Bacteria</taxon>
        <taxon>Pseudomonadati</taxon>
        <taxon>Pseudomonadota</taxon>
        <taxon>Gammaproteobacteria</taxon>
        <taxon>Vibrionales</taxon>
        <taxon>Vibrionaceae</taxon>
        <taxon>Vibrio</taxon>
    </lineage>
</organism>
<proteinExistence type="predicted"/>
<dbReference type="EMBL" id="JAFKOQ010000006">
    <property type="protein sequence ID" value="MBN8122296.1"/>
    <property type="molecule type" value="Genomic_DNA"/>
</dbReference>
<dbReference type="Proteomes" id="UP000664056">
    <property type="component" value="Unassembled WGS sequence"/>
</dbReference>
<dbReference type="AlphaFoldDB" id="A0AAW4HCP9"/>
<name>A0AAW4HCP9_VIBVL</name>
<dbReference type="RefSeq" id="WP_206622731.1">
    <property type="nucleotide sequence ID" value="NZ_JAFKOQ010000006.1"/>
</dbReference>
<gene>
    <name evidence="1" type="ORF">J0J18_11190</name>
</gene>
<dbReference type="InterPro" id="IPR025506">
    <property type="entry name" value="Abi_alpha"/>
</dbReference>
<dbReference type="Pfam" id="PF14337">
    <property type="entry name" value="Abi_alpha"/>
    <property type="match status" value="1"/>
</dbReference>
<evidence type="ECO:0000313" key="1">
    <source>
        <dbReference type="EMBL" id="MBN8122296.1"/>
    </source>
</evidence>
<reference evidence="1" key="1">
    <citation type="submission" date="2021-03" db="EMBL/GenBank/DDBJ databases">
        <title>Study of the foodborne Vibrio vulnificus isolates from China.</title>
        <authorList>
            <person name="Zheng Z."/>
            <person name="Ye L."/>
        </authorList>
    </citation>
    <scope>NUCLEOTIDE SEQUENCE</scope>
    <source>
        <strain evidence="1">Vv1582</strain>
    </source>
</reference>
<accession>A0AAW4HCP9</accession>
<protein>
    <submittedName>
        <fullName evidence="1">DUF4393 domain-containing protein</fullName>
    </submittedName>
</protein>